<dbReference type="PANTHER" id="PTHR43802:SF1">
    <property type="entry name" value="IP11341P-RELATED"/>
    <property type="match status" value="1"/>
</dbReference>
<evidence type="ECO:0000313" key="3">
    <source>
        <dbReference type="EMBL" id="RJF75894.1"/>
    </source>
</evidence>
<reference evidence="3 4" key="1">
    <citation type="submission" date="2018-09" db="EMBL/GenBank/DDBJ databases">
        <title>Draft genome sequence of Rhodopseudomonas palustris 2.1.18.</title>
        <authorList>
            <person name="Robertson S.L."/>
            <person name="Meyer T.E."/>
            <person name="Kyndt J.A."/>
        </authorList>
    </citation>
    <scope>NUCLEOTIDE SEQUENCE [LARGE SCALE GENOMIC DNA]</scope>
    <source>
        <strain evidence="3 4">2.1.18</strain>
    </source>
</reference>
<dbReference type="InterPro" id="IPR029045">
    <property type="entry name" value="ClpP/crotonase-like_dom_sf"/>
</dbReference>
<comment type="caution">
    <text evidence="3">The sequence shown here is derived from an EMBL/GenBank/DDBJ whole genome shotgun (WGS) entry which is preliminary data.</text>
</comment>
<accession>A0A418VIB2</accession>
<evidence type="ECO:0000313" key="4">
    <source>
        <dbReference type="Proteomes" id="UP000285523"/>
    </source>
</evidence>
<sequence>MTSFTDIAVETTGHVALIEIRRPPLNFFDISLIQQIANALDEIDANPEIRATVLAAQGKAFCAGANFGDPKRQEIEAKAAQGDPADSLGQIGHLYIEAVRIFRAKKPIIAAVHGAAIGGGLGLAVSADFRITCPEARFSANFTKLGFHPGFGLTVTLPELIGQNNAELMFYTSRRITGEDAVKMGLANELVPLNEVRSAALRLAREIAECSPLGLLSTRATMRAGLAERVMEATEHELAEQTRLRATEDFKEGVKATEERRAANFQGR</sequence>
<name>A0A418VIB2_RHOPL</name>
<evidence type="ECO:0000256" key="1">
    <source>
        <dbReference type="ARBA" id="ARBA00005254"/>
    </source>
</evidence>
<comment type="similarity">
    <text evidence="1 2">Belongs to the enoyl-CoA hydratase/isomerase family.</text>
</comment>
<dbReference type="InterPro" id="IPR001753">
    <property type="entry name" value="Enoyl-CoA_hydra/iso"/>
</dbReference>
<dbReference type="PROSITE" id="PS00166">
    <property type="entry name" value="ENOYL_COA_HYDRATASE"/>
    <property type="match status" value="1"/>
</dbReference>
<dbReference type="GO" id="GO:0016853">
    <property type="term" value="F:isomerase activity"/>
    <property type="evidence" value="ECO:0007669"/>
    <property type="project" value="UniProtKB-KW"/>
</dbReference>
<dbReference type="Pfam" id="PF00378">
    <property type="entry name" value="ECH_1"/>
    <property type="match status" value="1"/>
</dbReference>
<proteinExistence type="inferred from homology"/>
<dbReference type="EMBL" id="QYYD01000007">
    <property type="protein sequence ID" value="RJF75894.1"/>
    <property type="molecule type" value="Genomic_DNA"/>
</dbReference>
<keyword evidence="3" id="KW-0413">Isomerase</keyword>
<dbReference type="PANTHER" id="PTHR43802">
    <property type="entry name" value="ENOYL-COA HYDRATASE"/>
    <property type="match status" value="1"/>
</dbReference>
<dbReference type="OrthoDB" id="9777711at2"/>
<organism evidence="3 4">
    <name type="scientific">Rhodopseudomonas palustris</name>
    <dbReference type="NCBI Taxonomy" id="1076"/>
    <lineage>
        <taxon>Bacteria</taxon>
        <taxon>Pseudomonadati</taxon>
        <taxon>Pseudomonadota</taxon>
        <taxon>Alphaproteobacteria</taxon>
        <taxon>Hyphomicrobiales</taxon>
        <taxon>Nitrobacteraceae</taxon>
        <taxon>Rhodopseudomonas</taxon>
    </lineage>
</organism>
<evidence type="ECO:0000256" key="2">
    <source>
        <dbReference type="RuleBase" id="RU003707"/>
    </source>
</evidence>
<protein>
    <submittedName>
        <fullName evidence="3">Enoyl-CoA hydratase/isomerase family protein</fullName>
    </submittedName>
</protein>
<dbReference type="CDD" id="cd06558">
    <property type="entry name" value="crotonase-like"/>
    <property type="match status" value="1"/>
</dbReference>
<dbReference type="InterPro" id="IPR018376">
    <property type="entry name" value="Enoyl-CoA_hyd/isom_CS"/>
</dbReference>
<dbReference type="Gene3D" id="3.90.226.10">
    <property type="entry name" value="2-enoyl-CoA Hydratase, Chain A, domain 1"/>
    <property type="match status" value="1"/>
</dbReference>
<dbReference type="RefSeq" id="WP_119856221.1">
    <property type="nucleotide sequence ID" value="NZ_QYYD01000007.1"/>
</dbReference>
<dbReference type="SUPFAM" id="SSF52096">
    <property type="entry name" value="ClpP/crotonase"/>
    <property type="match status" value="1"/>
</dbReference>
<dbReference type="AlphaFoldDB" id="A0A418VIB2"/>
<dbReference type="Proteomes" id="UP000285523">
    <property type="component" value="Unassembled WGS sequence"/>
</dbReference>
<gene>
    <name evidence="3" type="ORF">D4Q52_09140</name>
</gene>